<dbReference type="GO" id="GO:0016491">
    <property type="term" value="F:oxidoreductase activity"/>
    <property type="evidence" value="ECO:0007669"/>
    <property type="project" value="UniProtKB-KW"/>
</dbReference>
<dbReference type="InterPro" id="IPR015815">
    <property type="entry name" value="HIBADH-related"/>
</dbReference>
<dbReference type="PANTHER" id="PTHR43060:SF15">
    <property type="entry name" value="3-HYDROXYISOBUTYRATE DEHYDROGENASE-LIKE 1, MITOCHONDRIAL-RELATED"/>
    <property type="match status" value="1"/>
</dbReference>
<dbReference type="PIRSF" id="PIRSF000103">
    <property type="entry name" value="HIBADH"/>
    <property type="match status" value="1"/>
</dbReference>
<comment type="caution">
    <text evidence="6">The sequence shown here is derived from an EMBL/GenBank/DDBJ whole genome shotgun (WGS) entry which is preliminary data.</text>
</comment>
<dbReference type="InterPro" id="IPR006115">
    <property type="entry name" value="6PGDH_NADP-bd"/>
</dbReference>
<evidence type="ECO:0000313" key="6">
    <source>
        <dbReference type="EMBL" id="TXL68373.1"/>
    </source>
</evidence>
<dbReference type="PANTHER" id="PTHR43060">
    <property type="entry name" value="3-HYDROXYISOBUTYRATE DEHYDROGENASE-LIKE 1, MITOCHONDRIAL-RELATED"/>
    <property type="match status" value="1"/>
</dbReference>
<dbReference type="GO" id="GO:0051287">
    <property type="term" value="F:NAD binding"/>
    <property type="evidence" value="ECO:0007669"/>
    <property type="project" value="InterPro"/>
</dbReference>
<dbReference type="OrthoDB" id="9777604at2"/>
<feature type="domain" description="6-phosphogluconate dehydrogenase NADP-binding" evidence="4">
    <location>
        <begin position="3"/>
        <end position="162"/>
    </location>
</feature>
<keyword evidence="1" id="KW-0560">Oxidoreductase</keyword>
<dbReference type="InterPro" id="IPR008927">
    <property type="entry name" value="6-PGluconate_DH-like_C_sf"/>
</dbReference>
<keyword evidence="7" id="KW-1185">Reference proteome</keyword>
<dbReference type="GO" id="GO:0050661">
    <property type="term" value="F:NADP binding"/>
    <property type="evidence" value="ECO:0007669"/>
    <property type="project" value="InterPro"/>
</dbReference>
<dbReference type="Proteomes" id="UP000321548">
    <property type="component" value="Unassembled WGS sequence"/>
</dbReference>
<reference evidence="6 7" key="1">
    <citation type="submission" date="2019-06" db="EMBL/GenBank/DDBJ databases">
        <title>Quisquiliibacterium sp. nov., isolated from a maize field.</title>
        <authorList>
            <person name="Lin S.-Y."/>
            <person name="Tsai C.-F."/>
            <person name="Young C.-C."/>
        </authorList>
    </citation>
    <scope>NUCLEOTIDE SEQUENCE [LARGE SCALE GENOMIC DNA]</scope>
    <source>
        <strain evidence="6 7">CC-CFT501</strain>
    </source>
</reference>
<evidence type="ECO:0000256" key="3">
    <source>
        <dbReference type="PIRSR" id="PIRSR000103-1"/>
    </source>
</evidence>
<sequence length="298" mass="30497">MARIGFIGAGAMGAPMIGHLLGAGHELVVHTRRREAAQAVVDQGARWAATPAAAAREADFVCTNVTATADVEKVLFGEGGVAGAANPGTVVIDFSTISAVATREFAERLARKGIEMLDCPVSGGSMGAQAATLSIIVGGKAEVLERARPLLETLGKTITHIGGHGAGQVVKACNQVVQVVNIQGIAEAMLFAQANGVDPKKMLVALQAGMAGSRMLDMMGPKMAGRDFAAGIEARLHQKDFGLVVSMTQALGLAMPATALVSQQLNALVGKGWGRDDTSSLLRVLEGANPAANDPGNA</sequence>
<evidence type="ECO:0000259" key="5">
    <source>
        <dbReference type="Pfam" id="PF14833"/>
    </source>
</evidence>
<dbReference type="InterPro" id="IPR036291">
    <property type="entry name" value="NAD(P)-bd_dom_sf"/>
</dbReference>
<keyword evidence="2" id="KW-0520">NAD</keyword>
<dbReference type="EMBL" id="VDUY01000001">
    <property type="protein sequence ID" value="TXL68373.1"/>
    <property type="molecule type" value="Genomic_DNA"/>
</dbReference>
<proteinExistence type="predicted"/>
<feature type="domain" description="3-hydroxyisobutyrate dehydrogenase-like NAD-binding" evidence="5">
    <location>
        <begin position="165"/>
        <end position="285"/>
    </location>
</feature>
<evidence type="ECO:0000313" key="7">
    <source>
        <dbReference type="Proteomes" id="UP000321548"/>
    </source>
</evidence>
<dbReference type="Gene3D" id="1.10.1040.10">
    <property type="entry name" value="N-(1-d-carboxylethyl)-l-norvaline Dehydrogenase, domain 2"/>
    <property type="match status" value="1"/>
</dbReference>
<dbReference type="SUPFAM" id="SSF48179">
    <property type="entry name" value="6-phosphogluconate dehydrogenase C-terminal domain-like"/>
    <property type="match status" value="1"/>
</dbReference>
<dbReference type="InterPro" id="IPR029154">
    <property type="entry name" value="HIBADH-like_NADP-bd"/>
</dbReference>
<dbReference type="Gene3D" id="3.40.50.720">
    <property type="entry name" value="NAD(P)-binding Rossmann-like Domain"/>
    <property type="match status" value="1"/>
</dbReference>
<protein>
    <submittedName>
        <fullName evidence="6">NAD(P)-dependent oxidoreductase</fullName>
    </submittedName>
</protein>
<evidence type="ECO:0000256" key="2">
    <source>
        <dbReference type="ARBA" id="ARBA00023027"/>
    </source>
</evidence>
<dbReference type="SUPFAM" id="SSF51735">
    <property type="entry name" value="NAD(P)-binding Rossmann-fold domains"/>
    <property type="match status" value="1"/>
</dbReference>
<evidence type="ECO:0000256" key="1">
    <source>
        <dbReference type="ARBA" id="ARBA00023002"/>
    </source>
</evidence>
<evidence type="ECO:0000259" key="4">
    <source>
        <dbReference type="Pfam" id="PF03446"/>
    </source>
</evidence>
<dbReference type="RefSeq" id="WP_147702514.1">
    <property type="nucleotide sequence ID" value="NZ_VDUY01000001.1"/>
</dbReference>
<dbReference type="AlphaFoldDB" id="A0A5C8P4X8"/>
<dbReference type="Pfam" id="PF14833">
    <property type="entry name" value="NAD_binding_11"/>
    <property type="match status" value="1"/>
</dbReference>
<gene>
    <name evidence="6" type="ORF">FHP08_01410</name>
</gene>
<accession>A0A5C8P4X8</accession>
<organism evidence="6 7">
    <name type="scientific">Zeimonas arvi</name>
    <dbReference type="NCBI Taxonomy" id="2498847"/>
    <lineage>
        <taxon>Bacteria</taxon>
        <taxon>Pseudomonadati</taxon>
        <taxon>Pseudomonadota</taxon>
        <taxon>Betaproteobacteria</taxon>
        <taxon>Burkholderiales</taxon>
        <taxon>Burkholderiaceae</taxon>
        <taxon>Zeimonas</taxon>
    </lineage>
</organism>
<feature type="active site" evidence="3">
    <location>
        <position position="171"/>
    </location>
</feature>
<dbReference type="Pfam" id="PF03446">
    <property type="entry name" value="NAD_binding_2"/>
    <property type="match status" value="1"/>
</dbReference>
<name>A0A5C8P4X8_9BURK</name>
<dbReference type="InterPro" id="IPR013328">
    <property type="entry name" value="6PGD_dom2"/>
</dbReference>